<accession>A0A9Q1IIR5</accession>
<reference evidence="2" key="1">
    <citation type="journal article" date="2023" name="Science">
        <title>Genome structures resolve the early diversification of teleost fishes.</title>
        <authorList>
            <person name="Parey E."/>
            <person name="Louis A."/>
            <person name="Montfort J."/>
            <person name="Bouchez O."/>
            <person name="Roques C."/>
            <person name="Iampietro C."/>
            <person name="Lluch J."/>
            <person name="Castinel A."/>
            <person name="Donnadieu C."/>
            <person name="Desvignes T."/>
            <person name="Floi Bucao C."/>
            <person name="Jouanno E."/>
            <person name="Wen M."/>
            <person name="Mejri S."/>
            <person name="Dirks R."/>
            <person name="Jansen H."/>
            <person name="Henkel C."/>
            <person name="Chen W.J."/>
            <person name="Zahm M."/>
            <person name="Cabau C."/>
            <person name="Klopp C."/>
            <person name="Thompson A.W."/>
            <person name="Robinson-Rechavi M."/>
            <person name="Braasch I."/>
            <person name="Lecointre G."/>
            <person name="Bobe J."/>
            <person name="Postlethwait J.H."/>
            <person name="Berthelot C."/>
            <person name="Roest Crollius H."/>
            <person name="Guiguen Y."/>
        </authorList>
    </citation>
    <scope>NUCLEOTIDE SEQUENCE</scope>
    <source>
        <strain evidence="2">WJC10195</strain>
    </source>
</reference>
<feature type="region of interest" description="Disordered" evidence="1">
    <location>
        <begin position="46"/>
        <end position="71"/>
    </location>
</feature>
<dbReference type="Proteomes" id="UP001152622">
    <property type="component" value="Chromosome 15"/>
</dbReference>
<sequence>MTQLCQSNDKKLEDVAELCRMLETVPLQKMKREEFQQLGMEQVEEEFERRMSESQRALEEERAETASPRKK</sequence>
<gene>
    <name evidence="2" type="ORF">SKAU_G00336330</name>
</gene>
<evidence type="ECO:0000256" key="1">
    <source>
        <dbReference type="SAM" id="MobiDB-lite"/>
    </source>
</evidence>
<feature type="compositionally biased region" description="Basic and acidic residues" evidence="1">
    <location>
        <begin position="47"/>
        <end position="64"/>
    </location>
</feature>
<keyword evidence="3" id="KW-1185">Reference proteome</keyword>
<organism evidence="2 3">
    <name type="scientific">Synaphobranchus kaupii</name>
    <name type="common">Kaup's arrowtooth eel</name>
    <dbReference type="NCBI Taxonomy" id="118154"/>
    <lineage>
        <taxon>Eukaryota</taxon>
        <taxon>Metazoa</taxon>
        <taxon>Chordata</taxon>
        <taxon>Craniata</taxon>
        <taxon>Vertebrata</taxon>
        <taxon>Euteleostomi</taxon>
        <taxon>Actinopterygii</taxon>
        <taxon>Neopterygii</taxon>
        <taxon>Teleostei</taxon>
        <taxon>Anguilliformes</taxon>
        <taxon>Synaphobranchidae</taxon>
        <taxon>Synaphobranchus</taxon>
    </lineage>
</organism>
<evidence type="ECO:0000313" key="3">
    <source>
        <dbReference type="Proteomes" id="UP001152622"/>
    </source>
</evidence>
<evidence type="ECO:0000313" key="2">
    <source>
        <dbReference type="EMBL" id="KAJ8341342.1"/>
    </source>
</evidence>
<dbReference type="EMBL" id="JAINUF010000015">
    <property type="protein sequence ID" value="KAJ8341342.1"/>
    <property type="molecule type" value="Genomic_DNA"/>
</dbReference>
<proteinExistence type="predicted"/>
<name>A0A9Q1IIR5_SYNKA</name>
<protein>
    <submittedName>
        <fullName evidence="2">Uncharacterized protein</fullName>
    </submittedName>
</protein>
<dbReference type="AlphaFoldDB" id="A0A9Q1IIR5"/>
<comment type="caution">
    <text evidence="2">The sequence shown here is derived from an EMBL/GenBank/DDBJ whole genome shotgun (WGS) entry which is preliminary data.</text>
</comment>